<gene>
    <name evidence="2" type="ORF">GCM10010191_61380</name>
</gene>
<dbReference type="Proteomes" id="UP001501231">
    <property type="component" value="Unassembled WGS sequence"/>
</dbReference>
<evidence type="ECO:0000256" key="1">
    <source>
        <dbReference type="SAM" id="MobiDB-lite"/>
    </source>
</evidence>
<dbReference type="EMBL" id="BAAARW010000022">
    <property type="protein sequence ID" value="GAA2438006.1"/>
    <property type="molecule type" value="Genomic_DNA"/>
</dbReference>
<evidence type="ECO:0000313" key="3">
    <source>
        <dbReference type="Proteomes" id="UP001501231"/>
    </source>
</evidence>
<reference evidence="2 3" key="1">
    <citation type="journal article" date="2019" name="Int. J. Syst. Evol. Microbiol.">
        <title>The Global Catalogue of Microorganisms (GCM) 10K type strain sequencing project: providing services to taxonomists for standard genome sequencing and annotation.</title>
        <authorList>
            <consortium name="The Broad Institute Genomics Platform"/>
            <consortium name="The Broad Institute Genome Sequencing Center for Infectious Disease"/>
            <person name="Wu L."/>
            <person name="Ma J."/>
        </authorList>
    </citation>
    <scope>NUCLEOTIDE SEQUENCE [LARGE SCALE GENOMIC DNA]</scope>
    <source>
        <strain evidence="2 3">JCM 3325</strain>
    </source>
</reference>
<keyword evidence="3" id="KW-1185">Reference proteome</keyword>
<sequence>MFGYKTDHGFEDSECRSGRHGPAVLARPVRQVSAASKAPGGQVARLGVAPAVSPGGPRLRIPRVSAVGNPIVSDGWVAPSLPGSGRARLLRRPGPYFVWHRATG</sequence>
<name>A0ABN3JRD3_9ACTN</name>
<accession>A0ABN3JRD3</accession>
<protein>
    <submittedName>
        <fullName evidence="2">Uncharacterized protein</fullName>
    </submittedName>
</protein>
<feature type="region of interest" description="Disordered" evidence="1">
    <location>
        <begin position="1"/>
        <end position="21"/>
    </location>
</feature>
<comment type="caution">
    <text evidence="2">The sequence shown here is derived from an EMBL/GenBank/DDBJ whole genome shotgun (WGS) entry which is preliminary data.</text>
</comment>
<proteinExistence type="predicted"/>
<feature type="compositionally biased region" description="Basic and acidic residues" evidence="1">
    <location>
        <begin position="1"/>
        <end position="17"/>
    </location>
</feature>
<evidence type="ECO:0000313" key="2">
    <source>
        <dbReference type="EMBL" id="GAA2438006.1"/>
    </source>
</evidence>
<organism evidence="2 3">
    <name type="scientific">Actinomadura vinacea</name>
    <dbReference type="NCBI Taxonomy" id="115336"/>
    <lineage>
        <taxon>Bacteria</taxon>
        <taxon>Bacillati</taxon>
        <taxon>Actinomycetota</taxon>
        <taxon>Actinomycetes</taxon>
        <taxon>Streptosporangiales</taxon>
        <taxon>Thermomonosporaceae</taxon>
        <taxon>Actinomadura</taxon>
    </lineage>
</organism>